<dbReference type="EMBL" id="CAUYUJ010008679">
    <property type="protein sequence ID" value="CAK0824624.1"/>
    <property type="molecule type" value="Genomic_DNA"/>
</dbReference>
<gene>
    <name evidence="1" type="ORF">PCOR1329_LOCUS24996</name>
</gene>
<name>A0ABN9S151_9DINO</name>
<accession>A0ABN9S151</accession>
<proteinExistence type="predicted"/>
<dbReference type="Proteomes" id="UP001189429">
    <property type="component" value="Unassembled WGS sequence"/>
</dbReference>
<keyword evidence="2" id="KW-1185">Reference proteome</keyword>
<organism evidence="1 2">
    <name type="scientific">Prorocentrum cordatum</name>
    <dbReference type="NCBI Taxonomy" id="2364126"/>
    <lineage>
        <taxon>Eukaryota</taxon>
        <taxon>Sar</taxon>
        <taxon>Alveolata</taxon>
        <taxon>Dinophyceae</taxon>
        <taxon>Prorocentrales</taxon>
        <taxon>Prorocentraceae</taxon>
        <taxon>Prorocentrum</taxon>
    </lineage>
</organism>
<comment type="caution">
    <text evidence="1">The sequence shown here is derived from an EMBL/GenBank/DDBJ whole genome shotgun (WGS) entry which is preliminary data.</text>
</comment>
<evidence type="ECO:0000313" key="1">
    <source>
        <dbReference type="EMBL" id="CAK0824624.1"/>
    </source>
</evidence>
<protein>
    <submittedName>
        <fullName evidence="1">Uncharacterized protein</fullName>
    </submittedName>
</protein>
<evidence type="ECO:0000313" key="2">
    <source>
        <dbReference type="Proteomes" id="UP001189429"/>
    </source>
</evidence>
<sequence>MRAASTILAFDLDLQARLPHFPGPSRQAAEWKAELGRGTENMLDELSPPQWGSSWIVVLLLLHRPPGRQPQSTQLPSKN</sequence>
<feature type="non-terminal residue" evidence="1">
    <location>
        <position position="79"/>
    </location>
</feature>
<reference evidence="1" key="1">
    <citation type="submission" date="2023-10" db="EMBL/GenBank/DDBJ databases">
        <authorList>
            <person name="Chen Y."/>
            <person name="Shah S."/>
            <person name="Dougan E. K."/>
            <person name="Thang M."/>
            <person name="Chan C."/>
        </authorList>
    </citation>
    <scope>NUCLEOTIDE SEQUENCE [LARGE SCALE GENOMIC DNA]</scope>
</reference>